<keyword evidence="7 8" id="KW-0472">Membrane</keyword>
<feature type="transmembrane region" description="Helical" evidence="8">
    <location>
        <begin position="12"/>
        <end position="29"/>
    </location>
</feature>
<feature type="transmembrane region" description="Helical" evidence="8">
    <location>
        <begin position="72"/>
        <end position="89"/>
    </location>
</feature>
<dbReference type="Pfam" id="PF12832">
    <property type="entry name" value="MFS_1_like"/>
    <property type="match status" value="1"/>
</dbReference>
<dbReference type="InterPro" id="IPR024989">
    <property type="entry name" value="MFS_assoc_dom"/>
</dbReference>
<name>A0ABV7X8L6_9SPHN</name>
<evidence type="ECO:0000256" key="5">
    <source>
        <dbReference type="ARBA" id="ARBA00022692"/>
    </source>
</evidence>
<feature type="domain" description="Major facilitator superfamily associated" evidence="9">
    <location>
        <begin position="11"/>
        <end position="357"/>
    </location>
</feature>
<comment type="subcellular location">
    <subcellularLocation>
        <location evidence="1">Cell inner membrane</location>
        <topology evidence="1">Multi-pass membrane protein</topology>
    </subcellularLocation>
</comment>
<protein>
    <submittedName>
        <fullName evidence="10">MFS transporter</fullName>
    </submittedName>
</protein>
<keyword evidence="2" id="KW-0813">Transport</keyword>
<dbReference type="EMBL" id="JBHRXV010000003">
    <property type="protein sequence ID" value="MFC3711800.1"/>
    <property type="molecule type" value="Genomic_DNA"/>
</dbReference>
<feature type="transmembrane region" description="Helical" evidence="8">
    <location>
        <begin position="95"/>
        <end position="113"/>
    </location>
</feature>
<evidence type="ECO:0000256" key="4">
    <source>
        <dbReference type="ARBA" id="ARBA00022519"/>
    </source>
</evidence>
<dbReference type="RefSeq" id="WP_380857424.1">
    <property type="nucleotide sequence ID" value="NZ_JBHRXV010000003.1"/>
</dbReference>
<evidence type="ECO:0000256" key="8">
    <source>
        <dbReference type="SAM" id="Phobius"/>
    </source>
</evidence>
<keyword evidence="6 8" id="KW-1133">Transmembrane helix</keyword>
<dbReference type="InterPro" id="IPR026032">
    <property type="entry name" value="HcaT-like"/>
</dbReference>
<dbReference type="PIRSF" id="PIRSF004925">
    <property type="entry name" value="HcaT"/>
    <property type="match status" value="1"/>
</dbReference>
<reference evidence="11" key="1">
    <citation type="journal article" date="2019" name="Int. J. Syst. Evol. Microbiol.">
        <title>The Global Catalogue of Microorganisms (GCM) 10K type strain sequencing project: providing services to taxonomists for standard genome sequencing and annotation.</title>
        <authorList>
            <consortium name="The Broad Institute Genomics Platform"/>
            <consortium name="The Broad Institute Genome Sequencing Center for Infectious Disease"/>
            <person name="Wu L."/>
            <person name="Ma J."/>
        </authorList>
    </citation>
    <scope>NUCLEOTIDE SEQUENCE [LARGE SCALE GENOMIC DNA]</scope>
    <source>
        <strain evidence="11">KCTC 42644</strain>
    </source>
</reference>
<evidence type="ECO:0000256" key="1">
    <source>
        <dbReference type="ARBA" id="ARBA00004429"/>
    </source>
</evidence>
<comment type="caution">
    <text evidence="10">The sequence shown here is derived from an EMBL/GenBank/DDBJ whole genome shotgun (WGS) entry which is preliminary data.</text>
</comment>
<keyword evidence="3" id="KW-1003">Cell membrane</keyword>
<evidence type="ECO:0000313" key="11">
    <source>
        <dbReference type="Proteomes" id="UP001595615"/>
    </source>
</evidence>
<keyword evidence="11" id="KW-1185">Reference proteome</keyword>
<feature type="transmembrane region" description="Helical" evidence="8">
    <location>
        <begin position="266"/>
        <end position="286"/>
    </location>
</feature>
<sequence length="387" mass="41030">MTPAVRMTLYNVVYFAGLAGVLLFLPVWFEKSRDLSGAEIGIIMACAGFGRMIAGPLAAAWADGRRDRHAPLKLLGLVVTLAFLALGFAPSFTTILAAALVGITGYWLIVGYIESGLMRLCDPLSGLHYSRARGLGSAAFVAGSLGLGFAIDAFGPPSALTTVVILCALLAAGAWLLAPEAVERGDGPPISARLREGLGLVKQPAFFLLIFGAGFVQASHAFYNVFGGLVWLNQGISGSWVGGLYSIGVAVEVAFLILLGRWSERFHASWLVIAGGLGALVRWIILSQQPELMWLIPLQALHGLSFAATYLGTMRLIQQWYGVDRAPTAQMMYQSFAAAPEAALASLLAGPLYDSFGVLGYLGMVVLAFVGLLLSLRLRTTPPPVVT</sequence>
<accession>A0ABV7X8L6</accession>
<dbReference type="PANTHER" id="PTHR23522">
    <property type="entry name" value="BLL5896 PROTEIN"/>
    <property type="match status" value="1"/>
</dbReference>
<evidence type="ECO:0000256" key="3">
    <source>
        <dbReference type="ARBA" id="ARBA00022475"/>
    </source>
</evidence>
<evidence type="ECO:0000256" key="7">
    <source>
        <dbReference type="ARBA" id="ARBA00023136"/>
    </source>
</evidence>
<evidence type="ECO:0000313" key="10">
    <source>
        <dbReference type="EMBL" id="MFC3711800.1"/>
    </source>
</evidence>
<dbReference type="PANTHER" id="PTHR23522:SF10">
    <property type="entry name" value="3-PHENYLPROPIONIC ACID TRANSPORTER-RELATED"/>
    <property type="match status" value="1"/>
</dbReference>
<dbReference type="SUPFAM" id="SSF103473">
    <property type="entry name" value="MFS general substrate transporter"/>
    <property type="match status" value="1"/>
</dbReference>
<dbReference type="NCBIfam" id="NF037955">
    <property type="entry name" value="mfs"/>
    <property type="match status" value="1"/>
</dbReference>
<feature type="transmembrane region" description="Helical" evidence="8">
    <location>
        <begin position="134"/>
        <end position="151"/>
    </location>
</feature>
<keyword evidence="4" id="KW-0997">Cell inner membrane</keyword>
<dbReference type="Gene3D" id="1.20.1250.20">
    <property type="entry name" value="MFS general substrate transporter like domains"/>
    <property type="match status" value="2"/>
</dbReference>
<feature type="transmembrane region" description="Helical" evidence="8">
    <location>
        <begin position="205"/>
        <end position="226"/>
    </location>
</feature>
<keyword evidence="5 8" id="KW-0812">Transmembrane</keyword>
<feature type="transmembrane region" description="Helical" evidence="8">
    <location>
        <begin position="41"/>
        <end position="60"/>
    </location>
</feature>
<feature type="transmembrane region" description="Helical" evidence="8">
    <location>
        <begin position="358"/>
        <end position="376"/>
    </location>
</feature>
<feature type="transmembrane region" description="Helical" evidence="8">
    <location>
        <begin position="157"/>
        <end position="178"/>
    </location>
</feature>
<feature type="transmembrane region" description="Helical" evidence="8">
    <location>
        <begin position="238"/>
        <end position="259"/>
    </location>
</feature>
<evidence type="ECO:0000256" key="6">
    <source>
        <dbReference type="ARBA" id="ARBA00022989"/>
    </source>
</evidence>
<evidence type="ECO:0000256" key="2">
    <source>
        <dbReference type="ARBA" id="ARBA00022448"/>
    </source>
</evidence>
<dbReference type="Proteomes" id="UP001595615">
    <property type="component" value="Unassembled WGS sequence"/>
</dbReference>
<organism evidence="10 11">
    <name type="scientific">Sphingoaurantiacus capsulatus</name>
    <dbReference type="NCBI Taxonomy" id="1771310"/>
    <lineage>
        <taxon>Bacteria</taxon>
        <taxon>Pseudomonadati</taxon>
        <taxon>Pseudomonadota</taxon>
        <taxon>Alphaproteobacteria</taxon>
        <taxon>Sphingomonadales</taxon>
        <taxon>Sphingosinicellaceae</taxon>
        <taxon>Sphingoaurantiacus</taxon>
    </lineage>
</organism>
<evidence type="ECO:0000259" key="9">
    <source>
        <dbReference type="Pfam" id="PF12832"/>
    </source>
</evidence>
<gene>
    <name evidence="10" type="ORF">ACFOMD_04410</name>
</gene>
<proteinExistence type="predicted"/>
<dbReference type="InterPro" id="IPR036259">
    <property type="entry name" value="MFS_trans_sf"/>
</dbReference>